<evidence type="ECO:0000256" key="7">
    <source>
        <dbReference type="ARBA" id="ARBA00023027"/>
    </source>
</evidence>
<dbReference type="GO" id="GO:0052855">
    <property type="term" value="F:ADP-dependent NAD(P)H-hydrate dehydratase activity"/>
    <property type="evidence" value="ECO:0007669"/>
    <property type="project" value="UniProtKB-UniRule"/>
</dbReference>
<feature type="binding site" evidence="9">
    <location>
        <position position="193"/>
    </location>
    <ligand>
        <name>(6S)-NADPHX</name>
        <dbReference type="ChEBI" id="CHEBI:64076"/>
    </ligand>
</feature>
<dbReference type="InterPro" id="IPR008278">
    <property type="entry name" value="4-PPantetheinyl_Trfase_dom"/>
</dbReference>
<keyword evidence="6 9" id="KW-0521">NADP</keyword>
<dbReference type="InterPro" id="IPR000631">
    <property type="entry name" value="CARKD"/>
</dbReference>
<evidence type="ECO:0000313" key="11">
    <source>
        <dbReference type="EMBL" id="UQF79417.1"/>
    </source>
</evidence>
<comment type="function">
    <text evidence="9">Catalyzes the dehydration of the S-form of NAD(P)HX at the expense of ADP, which is converted to AMP. Together with NAD(P)HX epimerase, which catalyzes the epimerization of the S- and R-forms, the enzyme allows the repair of both epimers of NAD(P)HX, a damaged form of NAD(P)H that is a result of enzymatic or heat-dependent hydration.</text>
</comment>
<evidence type="ECO:0000256" key="4">
    <source>
        <dbReference type="ARBA" id="ARBA00022840"/>
    </source>
</evidence>
<keyword evidence="5" id="KW-0460">Magnesium</keyword>
<comment type="catalytic activity">
    <reaction evidence="9">
        <text>(6S)-NADPHX + ADP = AMP + phosphate + NADPH + H(+)</text>
        <dbReference type="Rhea" id="RHEA:32235"/>
        <dbReference type="ChEBI" id="CHEBI:15378"/>
        <dbReference type="ChEBI" id="CHEBI:43474"/>
        <dbReference type="ChEBI" id="CHEBI:57783"/>
        <dbReference type="ChEBI" id="CHEBI:64076"/>
        <dbReference type="ChEBI" id="CHEBI:456215"/>
        <dbReference type="ChEBI" id="CHEBI:456216"/>
        <dbReference type="EC" id="4.2.1.136"/>
    </reaction>
</comment>
<comment type="similarity">
    <text evidence="9">Belongs to the NnrD/CARKD family.</text>
</comment>
<dbReference type="HAMAP" id="MF_01965">
    <property type="entry name" value="NADHX_dehydratase"/>
    <property type="match status" value="1"/>
</dbReference>
<feature type="binding site" evidence="9">
    <location>
        <begin position="364"/>
        <end position="368"/>
    </location>
    <ligand>
        <name>AMP</name>
        <dbReference type="ChEBI" id="CHEBI:456215"/>
    </ligand>
</feature>
<dbReference type="InterPro" id="IPR017953">
    <property type="entry name" value="Carbohydrate_kinase_pred_CS"/>
</dbReference>
<feature type="binding site" evidence="9">
    <location>
        <position position="394"/>
    </location>
    <ligand>
        <name>(6S)-NADPHX</name>
        <dbReference type="ChEBI" id="CHEBI:64076"/>
    </ligand>
</feature>
<keyword evidence="8 9" id="KW-0456">Lyase</keyword>
<evidence type="ECO:0000256" key="3">
    <source>
        <dbReference type="ARBA" id="ARBA00022741"/>
    </source>
</evidence>
<dbReference type="Proteomes" id="UP000830236">
    <property type="component" value="Chromosome"/>
</dbReference>
<dbReference type="SUPFAM" id="SSF53613">
    <property type="entry name" value="Ribokinase-like"/>
    <property type="match status" value="1"/>
</dbReference>
<dbReference type="InterPro" id="IPR004568">
    <property type="entry name" value="Ppantetheine-prot_Trfase_dom"/>
</dbReference>
<dbReference type="EC" id="4.2.1.136" evidence="9"/>
<keyword evidence="4 9" id="KW-0067">ATP-binding</keyword>
<dbReference type="GO" id="GO:0046496">
    <property type="term" value="P:nicotinamide nucleotide metabolic process"/>
    <property type="evidence" value="ECO:0007669"/>
    <property type="project" value="UniProtKB-UniRule"/>
</dbReference>
<evidence type="ECO:0000259" key="10">
    <source>
        <dbReference type="PROSITE" id="PS51383"/>
    </source>
</evidence>
<dbReference type="EMBL" id="CP097095">
    <property type="protein sequence ID" value="UQF79417.1"/>
    <property type="molecule type" value="Genomic_DNA"/>
</dbReference>
<dbReference type="AlphaFoldDB" id="A0A9E7ALH3"/>
<accession>A0A9E7ALH3</accession>
<keyword evidence="2" id="KW-0479">Metal-binding</keyword>
<comment type="cofactor">
    <cofactor evidence="9">
        <name>Mg(2+)</name>
        <dbReference type="ChEBI" id="CHEBI:18420"/>
    </cofactor>
</comment>
<feature type="binding site" evidence="9">
    <location>
        <position position="247"/>
    </location>
    <ligand>
        <name>(6S)-NADPHX</name>
        <dbReference type="ChEBI" id="CHEBI:64076"/>
    </ligand>
</feature>
<evidence type="ECO:0000256" key="5">
    <source>
        <dbReference type="ARBA" id="ARBA00022842"/>
    </source>
</evidence>
<dbReference type="Pfam" id="PF01648">
    <property type="entry name" value="ACPS"/>
    <property type="match status" value="1"/>
</dbReference>
<dbReference type="InterPro" id="IPR037143">
    <property type="entry name" value="4-PPantetheinyl_Trfase_dom_sf"/>
</dbReference>
<dbReference type="GO" id="GO:0052856">
    <property type="term" value="F:NAD(P)HX epimerase activity"/>
    <property type="evidence" value="ECO:0007669"/>
    <property type="project" value="TreeGrafter"/>
</dbReference>
<gene>
    <name evidence="9" type="primary">nnrD</name>
    <name evidence="11" type="ORF">M3I41_07460</name>
</gene>
<evidence type="ECO:0000256" key="6">
    <source>
        <dbReference type="ARBA" id="ARBA00022857"/>
    </source>
</evidence>
<dbReference type="PROSITE" id="PS51383">
    <property type="entry name" value="YJEF_C_3"/>
    <property type="match status" value="1"/>
</dbReference>
<dbReference type="KEGG" id="agh:M3I41_07460"/>
<evidence type="ECO:0000256" key="1">
    <source>
        <dbReference type="ARBA" id="ARBA00022679"/>
    </source>
</evidence>
<dbReference type="GO" id="GO:0110051">
    <property type="term" value="P:metabolite repair"/>
    <property type="evidence" value="ECO:0007669"/>
    <property type="project" value="TreeGrafter"/>
</dbReference>
<dbReference type="PROSITE" id="PS01050">
    <property type="entry name" value="YJEF_C_2"/>
    <property type="match status" value="1"/>
</dbReference>
<protein>
    <recommendedName>
        <fullName evidence="9">ADP-dependent (S)-NAD(P)H-hydrate dehydratase</fullName>
        <ecNumber evidence="9">4.2.1.136</ecNumber>
    </recommendedName>
    <alternativeName>
        <fullName evidence="9">ADP-dependent NAD(P)HX dehydratase</fullName>
    </alternativeName>
</protein>
<dbReference type="Gene3D" id="3.90.470.20">
    <property type="entry name" value="4'-phosphopantetheinyl transferase domain"/>
    <property type="match status" value="1"/>
</dbReference>
<organism evidence="11 12">
    <name type="scientific">Actinomyces graevenitzii</name>
    <dbReference type="NCBI Taxonomy" id="55565"/>
    <lineage>
        <taxon>Bacteria</taxon>
        <taxon>Bacillati</taxon>
        <taxon>Actinomycetota</taxon>
        <taxon>Actinomycetes</taxon>
        <taxon>Actinomycetales</taxon>
        <taxon>Actinomycetaceae</taxon>
        <taxon>Actinomyces</taxon>
    </lineage>
</organism>
<dbReference type="InterPro" id="IPR029056">
    <property type="entry name" value="Ribokinase-like"/>
</dbReference>
<feature type="binding site" evidence="9">
    <location>
        <position position="393"/>
    </location>
    <ligand>
        <name>AMP</name>
        <dbReference type="ChEBI" id="CHEBI:456215"/>
    </ligand>
</feature>
<keyword evidence="3 9" id="KW-0547">Nucleotide-binding</keyword>
<dbReference type="CDD" id="cd01171">
    <property type="entry name" value="YXKO-related"/>
    <property type="match status" value="1"/>
</dbReference>
<dbReference type="GO" id="GO:0006633">
    <property type="term" value="P:fatty acid biosynthetic process"/>
    <property type="evidence" value="ECO:0007669"/>
    <property type="project" value="InterPro"/>
</dbReference>
<evidence type="ECO:0000256" key="2">
    <source>
        <dbReference type="ARBA" id="ARBA00022723"/>
    </source>
</evidence>
<feature type="domain" description="YjeF C-terminal" evidence="10">
    <location>
        <begin position="158"/>
        <end position="501"/>
    </location>
</feature>
<dbReference type="PANTHER" id="PTHR12592:SF0">
    <property type="entry name" value="ATP-DEPENDENT (S)-NAD(P)H-HYDRATE DEHYDRATASE"/>
    <property type="match status" value="1"/>
</dbReference>
<comment type="catalytic activity">
    <reaction evidence="9">
        <text>(6S)-NADHX + ADP = AMP + phosphate + NADH + H(+)</text>
        <dbReference type="Rhea" id="RHEA:32223"/>
        <dbReference type="ChEBI" id="CHEBI:15378"/>
        <dbReference type="ChEBI" id="CHEBI:43474"/>
        <dbReference type="ChEBI" id="CHEBI:57945"/>
        <dbReference type="ChEBI" id="CHEBI:64074"/>
        <dbReference type="ChEBI" id="CHEBI:456215"/>
        <dbReference type="ChEBI" id="CHEBI:456216"/>
        <dbReference type="EC" id="4.2.1.136"/>
    </reaction>
</comment>
<dbReference type="SUPFAM" id="SSF56214">
    <property type="entry name" value="4'-phosphopantetheinyl transferase"/>
    <property type="match status" value="1"/>
</dbReference>
<dbReference type="NCBIfam" id="TIGR00556">
    <property type="entry name" value="pantethn_trn"/>
    <property type="match status" value="1"/>
</dbReference>
<evidence type="ECO:0000256" key="8">
    <source>
        <dbReference type="ARBA" id="ARBA00023239"/>
    </source>
</evidence>
<evidence type="ECO:0000313" key="12">
    <source>
        <dbReference type="Proteomes" id="UP000830236"/>
    </source>
</evidence>
<comment type="subunit">
    <text evidence="9">Homotetramer.</text>
</comment>
<dbReference type="GO" id="GO:0005524">
    <property type="term" value="F:ATP binding"/>
    <property type="evidence" value="ECO:0007669"/>
    <property type="project" value="UniProtKB-KW"/>
</dbReference>
<proteinExistence type="inferred from homology"/>
<dbReference type="PANTHER" id="PTHR12592">
    <property type="entry name" value="ATP-DEPENDENT (S)-NAD(P)H-HYDRATE DEHYDRATASE FAMILY MEMBER"/>
    <property type="match status" value="1"/>
</dbReference>
<evidence type="ECO:0000256" key="9">
    <source>
        <dbReference type="HAMAP-Rule" id="MF_01965"/>
    </source>
</evidence>
<dbReference type="GO" id="GO:0000287">
    <property type="term" value="F:magnesium ion binding"/>
    <property type="evidence" value="ECO:0007669"/>
    <property type="project" value="InterPro"/>
</dbReference>
<dbReference type="Pfam" id="PF01256">
    <property type="entry name" value="Carb_kinase"/>
    <property type="match status" value="1"/>
</dbReference>
<keyword evidence="7 9" id="KW-0520">NAD</keyword>
<sequence>MYSGIDVVDIERFSDRIEANAALMQRLFSADELNSCKGALPSLAARFCAKEAALKVLGQADVIARAACFGSGDGAGCAAEVSGLDDGAGVAGLNFRDIEVTSRPGQAPQMRLHGQVAAWARRLGLHSWRVSLAHDKVAMAQVWASGGPTEASRKVSSHDATLARYLLKPEADSHKYSRGVVRIIAGSQRFPGAGLLCVAGASHSGVGMIRLNAPERVENLVLAAHPQIVPDGPALTGTCDALVLGPGLDAQKADWEALAQLLENTPAVIDASALEPVCALIKEGKLRLHAHHILTPHEGELARCLNLFAGTNTDKTAGEIARKLADKADKPLGKFAAETSPALQRRIQGAQQLAALTGACVLAKGNRTVVVDAEAQVYLLPAATPWLATAGSGDVLAGLMGGLLALNVRAGAGSGGGVDAQGRGATVASAAALAPEIAQLAARLHALAGQLAAETTSPKAAEATAPKTTYATGPKSAGVVVTHPITAQEIAAAIPNAWALYASAAAN</sequence>
<dbReference type="GO" id="GO:0008897">
    <property type="term" value="F:holo-[acyl-carrier-protein] synthase activity"/>
    <property type="evidence" value="ECO:0007669"/>
    <property type="project" value="InterPro"/>
</dbReference>
<reference evidence="11" key="1">
    <citation type="submission" date="2022-05" db="EMBL/GenBank/DDBJ databases">
        <title>Using nanopore sequencing to obtain complete genomes from saliva samples.</title>
        <authorList>
            <person name="Baker J.L."/>
        </authorList>
    </citation>
    <scope>NUCLEOTIDE SEQUENCE</scope>
    <source>
        <strain evidence="11">JCVI-JB-Ag32</strain>
    </source>
</reference>
<name>A0A9E7ALH3_9ACTO</name>
<keyword evidence="1 11" id="KW-0808">Transferase</keyword>
<feature type="binding site" evidence="9">
    <location>
        <position position="297"/>
    </location>
    <ligand>
        <name>(6S)-NADPHX</name>
        <dbReference type="ChEBI" id="CHEBI:64076"/>
    </ligand>
</feature>
<dbReference type="Gene3D" id="3.40.1190.20">
    <property type="match status" value="1"/>
</dbReference>